<sequence length="98" mass="11118">MMRGTLTTAIQERRVVVLDYHGYTRTVEPHCLGCDKSRKDKLRCYQTSGGSESGEREGWKLLNVDEVRAISPTEKLFSSARPGYKRGDPAMLHIYAQI</sequence>
<protein>
    <submittedName>
        <fullName evidence="1">Uncharacterized protein</fullName>
    </submittedName>
</protein>
<dbReference type="AlphaFoldDB" id="A0A7T2S5Y5"/>
<organism evidence="1 2">
    <name type="scientific">Delftia acidovorans</name>
    <name type="common">Pseudomonas acidovorans</name>
    <name type="synonym">Comamonas acidovorans</name>
    <dbReference type="NCBI Taxonomy" id="80866"/>
    <lineage>
        <taxon>Bacteria</taxon>
        <taxon>Pseudomonadati</taxon>
        <taxon>Pseudomonadota</taxon>
        <taxon>Betaproteobacteria</taxon>
        <taxon>Burkholderiales</taxon>
        <taxon>Comamonadaceae</taxon>
        <taxon>Delftia</taxon>
    </lineage>
</organism>
<evidence type="ECO:0000313" key="2">
    <source>
        <dbReference type="Proteomes" id="UP000594778"/>
    </source>
</evidence>
<evidence type="ECO:0000313" key="1">
    <source>
        <dbReference type="EMBL" id="QPS09554.1"/>
    </source>
</evidence>
<accession>A0A7T2S5Y5</accession>
<name>A0A7T2S5Y5_DELAC</name>
<gene>
    <name evidence="1" type="ORF">I6G66_05900</name>
</gene>
<dbReference type="EMBL" id="CP065668">
    <property type="protein sequence ID" value="QPS09554.1"/>
    <property type="molecule type" value="Genomic_DNA"/>
</dbReference>
<dbReference type="RefSeq" id="WP_197956423.1">
    <property type="nucleotide sequence ID" value="NZ_CP065668.1"/>
</dbReference>
<reference evidence="1 2" key="1">
    <citation type="submission" date="2020-12" db="EMBL/GenBank/DDBJ databases">
        <title>FDA dAtabase for Regulatory Grade micrObial Sequences (FDA-ARGOS): Supporting development and validation of Infectious Disease Dx tests.</title>
        <authorList>
            <person name="Sproer C."/>
            <person name="Gronow S."/>
            <person name="Severitt S."/>
            <person name="Schroder I."/>
            <person name="Tallon L."/>
            <person name="Sadzewicz L."/>
            <person name="Zhao X."/>
            <person name="Boylan J."/>
            <person name="Ott S."/>
            <person name="Bowen H."/>
            <person name="Vavikolanu K."/>
            <person name="Mehta A."/>
            <person name="Aluvathingal J."/>
            <person name="Nadendla S."/>
            <person name="Lowell S."/>
            <person name="Myers T."/>
            <person name="Yan Y."/>
            <person name="Sichtig H."/>
        </authorList>
    </citation>
    <scope>NUCLEOTIDE SEQUENCE [LARGE SCALE GENOMIC DNA]</scope>
    <source>
        <strain evidence="1 2">FDAARGOS_909</strain>
    </source>
</reference>
<proteinExistence type="predicted"/>
<dbReference type="Proteomes" id="UP000594778">
    <property type="component" value="Chromosome"/>
</dbReference>